<evidence type="ECO:0000256" key="1">
    <source>
        <dbReference type="SAM" id="MobiDB-lite"/>
    </source>
</evidence>
<dbReference type="VEuPathDB" id="FungiDB:MPH_00776"/>
<name>K2RH30_MACPH</name>
<sequence>MPETVAAAGQPRDKPHRTTHQQTPTRINQQHQPHATTSDSLQCLLHSCHPYRSIKWHDAVQSTTPKVIFHVLATNTKETRTKRYHRRHPRACSCSASKGATRSGTPRPLSQKKKKKETAELTCSASSYPPSHHLCSCESALTTRVQGCEDKRKEEEPAINRAEPIRHTARERRWAQHIKRLVSFRLHMSP</sequence>
<evidence type="ECO:0000313" key="3">
    <source>
        <dbReference type="Proteomes" id="UP000007129"/>
    </source>
</evidence>
<comment type="caution">
    <text evidence="2">The sequence shown here is derived from an EMBL/GenBank/DDBJ whole genome shotgun (WGS) entry which is preliminary data.</text>
</comment>
<feature type="region of interest" description="Disordered" evidence="1">
    <location>
        <begin position="1"/>
        <end position="38"/>
    </location>
</feature>
<feature type="compositionally biased region" description="Polar residues" evidence="1">
    <location>
        <begin position="20"/>
        <end position="38"/>
    </location>
</feature>
<dbReference type="AlphaFoldDB" id="K2RH30"/>
<dbReference type="HOGENOM" id="CLU_1428262_0_0_1"/>
<feature type="region of interest" description="Disordered" evidence="1">
    <location>
        <begin position="79"/>
        <end position="118"/>
    </location>
</feature>
<feature type="compositionally biased region" description="Polar residues" evidence="1">
    <location>
        <begin position="94"/>
        <end position="104"/>
    </location>
</feature>
<reference evidence="2 3" key="1">
    <citation type="journal article" date="2012" name="BMC Genomics">
        <title>Tools to kill: Genome of one of the most destructive plant pathogenic fungi Macrophomina phaseolina.</title>
        <authorList>
            <person name="Islam M.S."/>
            <person name="Haque M.S."/>
            <person name="Islam M.M."/>
            <person name="Emdad E.M."/>
            <person name="Halim A."/>
            <person name="Hossen Q.M.M."/>
            <person name="Hossain M.Z."/>
            <person name="Ahmed B."/>
            <person name="Rahim S."/>
            <person name="Rahman M.S."/>
            <person name="Alam M.M."/>
            <person name="Hou S."/>
            <person name="Wan X."/>
            <person name="Saito J.A."/>
            <person name="Alam M."/>
        </authorList>
    </citation>
    <scope>NUCLEOTIDE SEQUENCE [LARGE SCALE GENOMIC DNA]</scope>
    <source>
        <strain evidence="2 3">MS6</strain>
    </source>
</reference>
<evidence type="ECO:0000313" key="2">
    <source>
        <dbReference type="EMBL" id="EKG21856.1"/>
    </source>
</evidence>
<dbReference type="Proteomes" id="UP000007129">
    <property type="component" value="Unassembled WGS sequence"/>
</dbReference>
<accession>K2RH30</accession>
<gene>
    <name evidence="2" type="ORF">MPH_00776</name>
</gene>
<protein>
    <submittedName>
        <fullName evidence="2">Uncharacterized protein</fullName>
    </submittedName>
</protein>
<feature type="compositionally biased region" description="Basic residues" evidence="1">
    <location>
        <begin position="80"/>
        <end position="90"/>
    </location>
</feature>
<proteinExistence type="predicted"/>
<organism evidence="2 3">
    <name type="scientific">Macrophomina phaseolina (strain MS6)</name>
    <name type="common">Charcoal rot fungus</name>
    <dbReference type="NCBI Taxonomy" id="1126212"/>
    <lineage>
        <taxon>Eukaryota</taxon>
        <taxon>Fungi</taxon>
        <taxon>Dikarya</taxon>
        <taxon>Ascomycota</taxon>
        <taxon>Pezizomycotina</taxon>
        <taxon>Dothideomycetes</taxon>
        <taxon>Dothideomycetes incertae sedis</taxon>
        <taxon>Botryosphaeriales</taxon>
        <taxon>Botryosphaeriaceae</taxon>
        <taxon>Macrophomina</taxon>
    </lineage>
</organism>
<dbReference type="InParanoid" id="K2RH30"/>
<dbReference type="EMBL" id="AHHD01000035">
    <property type="protein sequence ID" value="EKG21856.1"/>
    <property type="molecule type" value="Genomic_DNA"/>
</dbReference>